<dbReference type="AlphaFoldDB" id="W4JSK6"/>
<dbReference type="FunCoup" id="W4JSK6">
    <property type="interactions" value="14"/>
</dbReference>
<accession>W4JSK6</accession>
<sequence>MEGWNKLQTSIAGLNIGQSANRFAKGFNSSVQATRERLGQISAEEITELPQEYKDLEARVDALRQSHLTLLKVTKVYESESYDYPTQIQESLTELGTTIGHGLTNFAATNLKGTNLPAPAPIVAPEHQHKTLPHALGRSATQAATSLQAAAGADDKLARGLTEYASAWQKIADARVSQDAAIQAGFLQPWQTTLTASIAVAMKARQAVRVSRLELDAAKQTLKNANPAKQEQARLEVENAEDDLVQKTEVAITLMKAVLDNPEPIKNLNELAKAQLTFYATAAESLVAVQGEIEELSVAAEGEYRKSRDH</sequence>
<gene>
    <name evidence="1" type="ORF">HETIRDRAFT_421914</name>
</gene>
<proteinExistence type="predicted"/>
<dbReference type="EMBL" id="KI925464">
    <property type="protein sequence ID" value="ETW76439.1"/>
    <property type="molecule type" value="Genomic_DNA"/>
</dbReference>
<dbReference type="InterPro" id="IPR027267">
    <property type="entry name" value="AH/BAR_dom_sf"/>
</dbReference>
<evidence type="ECO:0008006" key="3">
    <source>
        <dbReference type="Google" id="ProtNLM"/>
    </source>
</evidence>
<dbReference type="InParanoid" id="W4JSK6"/>
<dbReference type="CDD" id="cd07600">
    <property type="entry name" value="BAR_Gvp36"/>
    <property type="match status" value="1"/>
</dbReference>
<dbReference type="RefSeq" id="XP_009551345.1">
    <property type="nucleotide sequence ID" value="XM_009553050.1"/>
</dbReference>
<dbReference type="GeneID" id="20673759"/>
<dbReference type="KEGG" id="hir:HETIRDRAFT_421914"/>
<evidence type="ECO:0000313" key="2">
    <source>
        <dbReference type="Proteomes" id="UP000030671"/>
    </source>
</evidence>
<dbReference type="eggNOG" id="ENOG502QQ2V">
    <property type="taxonomic scope" value="Eukaryota"/>
</dbReference>
<protein>
    <recommendedName>
        <fullName evidence="3">BAR domain-containing protein</fullName>
    </recommendedName>
</protein>
<dbReference type="OrthoDB" id="5549748at2759"/>
<name>W4JSK6_HETIT</name>
<evidence type="ECO:0000313" key="1">
    <source>
        <dbReference type="EMBL" id="ETW76439.1"/>
    </source>
</evidence>
<dbReference type="InterPro" id="IPR018859">
    <property type="entry name" value="BAR_dom-cont"/>
</dbReference>
<reference evidence="1 2" key="1">
    <citation type="journal article" date="2012" name="New Phytol.">
        <title>Insight into trade-off between wood decay and parasitism from the genome of a fungal forest pathogen.</title>
        <authorList>
            <person name="Olson A."/>
            <person name="Aerts A."/>
            <person name="Asiegbu F."/>
            <person name="Belbahri L."/>
            <person name="Bouzid O."/>
            <person name="Broberg A."/>
            <person name="Canback B."/>
            <person name="Coutinho P.M."/>
            <person name="Cullen D."/>
            <person name="Dalman K."/>
            <person name="Deflorio G."/>
            <person name="van Diepen L.T."/>
            <person name="Dunand C."/>
            <person name="Duplessis S."/>
            <person name="Durling M."/>
            <person name="Gonthier P."/>
            <person name="Grimwood J."/>
            <person name="Fossdal C.G."/>
            <person name="Hansson D."/>
            <person name="Henrissat B."/>
            <person name="Hietala A."/>
            <person name="Himmelstrand K."/>
            <person name="Hoffmeister D."/>
            <person name="Hogberg N."/>
            <person name="James T.Y."/>
            <person name="Karlsson M."/>
            <person name="Kohler A."/>
            <person name="Kues U."/>
            <person name="Lee Y.H."/>
            <person name="Lin Y.C."/>
            <person name="Lind M."/>
            <person name="Lindquist E."/>
            <person name="Lombard V."/>
            <person name="Lucas S."/>
            <person name="Lunden K."/>
            <person name="Morin E."/>
            <person name="Murat C."/>
            <person name="Park J."/>
            <person name="Raffaello T."/>
            <person name="Rouze P."/>
            <person name="Salamov A."/>
            <person name="Schmutz J."/>
            <person name="Solheim H."/>
            <person name="Stahlberg J."/>
            <person name="Velez H."/>
            <person name="de Vries R.P."/>
            <person name="Wiebenga A."/>
            <person name="Woodward S."/>
            <person name="Yakovlev I."/>
            <person name="Garbelotto M."/>
            <person name="Martin F."/>
            <person name="Grigoriev I.V."/>
            <person name="Stenlid J."/>
        </authorList>
    </citation>
    <scope>NUCLEOTIDE SEQUENCE [LARGE SCALE GENOMIC DNA]</scope>
    <source>
        <strain evidence="1 2">TC 32-1</strain>
    </source>
</reference>
<dbReference type="HOGENOM" id="CLU_059017_1_0_1"/>
<organism evidence="1 2">
    <name type="scientific">Heterobasidion irregulare (strain TC 32-1)</name>
    <dbReference type="NCBI Taxonomy" id="747525"/>
    <lineage>
        <taxon>Eukaryota</taxon>
        <taxon>Fungi</taxon>
        <taxon>Dikarya</taxon>
        <taxon>Basidiomycota</taxon>
        <taxon>Agaricomycotina</taxon>
        <taxon>Agaricomycetes</taxon>
        <taxon>Russulales</taxon>
        <taxon>Bondarzewiaceae</taxon>
        <taxon>Heterobasidion</taxon>
        <taxon>Heterobasidion annosum species complex</taxon>
    </lineage>
</organism>
<dbReference type="Proteomes" id="UP000030671">
    <property type="component" value="Unassembled WGS sequence"/>
</dbReference>
<keyword evidence="2" id="KW-1185">Reference proteome</keyword>
<dbReference type="Gene3D" id="1.20.1270.60">
    <property type="entry name" value="Arfaptin homology (AH) domain/BAR domain"/>
    <property type="match status" value="1"/>
</dbReference>
<dbReference type="Pfam" id="PF10455">
    <property type="entry name" value="BAR_2"/>
    <property type="match status" value="1"/>
</dbReference>
<dbReference type="SUPFAM" id="SSF103657">
    <property type="entry name" value="BAR/IMD domain-like"/>
    <property type="match status" value="1"/>
</dbReference>